<dbReference type="InterPro" id="IPR013324">
    <property type="entry name" value="RNA_pol_sigma_r3/r4-like"/>
</dbReference>
<evidence type="ECO:0000256" key="3">
    <source>
        <dbReference type="ARBA" id="ARBA00023082"/>
    </source>
</evidence>
<dbReference type="STRING" id="1618443.UV73_C0022G0005"/>
<comment type="similarity">
    <text evidence="1">Belongs to the sigma-70 factor family. ECF subfamily.</text>
</comment>
<evidence type="ECO:0000313" key="8">
    <source>
        <dbReference type="Proteomes" id="UP000034894"/>
    </source>
</evidence>
<evidence type="ECO:0000259" key="5">
    <source>
        <dbReference type="Pfam" id="PF04542"/>
    </source>
</evidence>
<protein>
    <submittedName>
        <fullName evidence="7">RNA polymerase ECF-subfamily sigma factor, RNA polymerase sigma-70 factor, ECF subfamily</fullName>
    </submittedName>
</protein>
<dbReference type="Gene3D" id="1.10.10.10">
    <property type="entry name" value="Winged helix-like DNA-binding domain superfamily/Winged helix DNA-binding domain"/>
    <property type="match status" value="1"/>
</dbReference>
<feature type="domain" description="RNA polymerase sigma-70 region 2" evidence="5">
    <location>
        <begin position="30"/>
        <end position="99"/>
    </location>
</feature>
<proteinExistence type="inferred from homology"/>
<dbReference type="PANTHER" id="PTHR43133:SF57">
    <property type="entry name" value="RNA POLYMERASE SIGMA-70 FACTOR"/>
    <property type="match status" value="1"/>
</dbReference>
<keyword evidence="2" id="KW-0805">Transcription regulation</keyword>
<dbReference type="InterPro" id="IPR039425">
    <property type="entry name" value="RNA_pol_sigma-70-like"/>
</dbReference>
<evidence type="ECO:0000259" key="6">
    <source>
        <dbReference type="Pfam" id="PF08281"/>
    </source>
</evidence>
<evidence type="ECO:0000256" key="4">
    <source>
        <dbReference type="ARBA" id="ARBA00023163"/>
    </source>
</evidence>
<dbReference type="SUPFAM" id="SSF88946">
    <property type="entry name" value="Sigma2 domain of RNA polymerase sigma factors"/>
    <property type="match status" value="1"/>
</dbReference>
<dbReference type="InterPro" id="IPR014284">
    <property type="entry name" value="RNA_pol_sigma-70_dom"/>
</dbReference>
<dbReference type="InterPro" id="IPR013325">
    <property type="entry name" value="RNA_pol_sigma_r2"/>
</dbReference>
<dbReference type="Pfam" id="PF04542">
    <property type="entry name" value="Sigma70_r2"/>
    <property type="match status" value="1"/>
</dbReference>
<accession>A0A0G1FJ91</accession>
<dbReference type="InterPro" id="IPR013249">
    <property type="entry name" value="RNA_pol_sigma70_r4_t2"/>
</dbReference>
<gene>
    <name evidence="7" type="ORF">UV73_C0022G0005</name>
</gene>
<dbReference type="Pfam" id="PF08281">
    <property type="entry name" value="Sigma70_r4_2"/>
    <property type="match status" value="1"/>
</dbReference>
<reference evidence="7 8" key="1">
    <citation type="journal article" date="2015" name="Nature">
        <title>rRNA introns, odd ribosomes, and small enigmatic genomes across a large radiation of phyla.</title>
        <authorList>
            <person name="Brown C.T."/>
            <person name="Hug L.A."/>
            <person name="Thomas B.C."/>
            <person name="Sharon I."/>
            <person name="Castelle C.J."/>
            <person name="Singh A."/>
            <person name="Wilkins M.J."/>
            <person name="Williams K.H."/>
            <person name="Banfield J.F."/>
        </authorList>
    </citation>
    <scope>NUCLEOTIDE SEQUENCE [LARGE SCALE GENOMIC DNA]</scope>
</reference>
<dbReference type="InterPro" id="IPR036388">
    <property type="entry name" value="WH-like_DNA-bd_sf"/>
</dbReference>
<dbReference type="SUPFAM" id="SSF88659">
    <property type="entry name" value="Sigma3 and sigma4 domains of RNA polymerase sigma factors"/>
    <property type="match status" value="1"/>
</dbReference>
<dbReference type="InterPro" id="IPR007627">
    <property type="entry name" value="RNA_pol_sigma70_r2"/>
</dbReference>
<keyword evidence="4" id="KW-0804">Transcription</keyword>
<dbReference type="GO" id="GO:0006352">
    <property type="term" value="P:DNA-templated transcription initiation"/>
    <property type="evidence" value="ECO:0007669"/>
    <property type="project" value="InterPro"/>
</dbReference>
<organism evidence="7 8">
    <name type="scientific">Candidatus Gottesmanbacteria bacterium GW2011_GWA2_43_14</name>
    <dbReference type="NCBI Taxonomy" id="1618443"/>
    <lineage>
        <taxon>Bacteria</taxon>
        <taxon>Candidatus Gottesmaniibacteriota</taxon>
    </lineage>
</organism>
<dbReference type="NCBIfam" id="TIGR02937">
    <property type="entry name" value="sigma70-ECF"/>
    <property type="match status" value="1"/>
</dbReference>
<dbReference type="PANTHER" id="PTHR43133">
    <property type="entry name" value="RNA POLYMERASE ECF-TYPE SIGMA FACTO"/>
    <property type="match status" value="1"/>
</dbReference>
<dbReference type="Proteomes" id="UP000034894">
    <property type="component" value="Unassembled WGS sequence"/>
</dbReference>
<keyword evidence="3" id="KW-0731">Sigma factor</keyword>
<feature type="domain" description="RNA polymerase sigma factor 70 region 4 type 2" evidence="6">
    <location>
        <begin position="125"/>
        <end position="177"/>
    </location>
</feature>
<evidence type="ECO:0000256" key="2">
    <source>
        <dbReference type="ARBA" id="ARBA00023015"/>
    </source>
</evidence>
<dbReference type="EMBL" id="LCFP01000022">
    <property type="protein sequence ID" value="KKS95141.1"/>
    <property type="molecule type" value="Genomic_DNA"/>
</dbReference>
<sequence>MYKKSALNSITDKILVYRAKRGDKEAYGKLYLKYIDSIYRYIFFRVNQNHEEAEDITEIVFFKAWEKFATFDEQAGGFQAWIYAICRNRVIDYYKKEKKQTKLLETHIDERENIEEKVLREEEFENVLAAVRKLPRDQGEVISLKFIEGLSNKEMSRILGKKENAIRALQFRALKNLQMILKHDGRHK</sequence>
<dbReference type="GO" id="GO:0016987">
    <property type="term" value="F:sigma factor activity"/>
    <property type="evidence" value="ECO:0007669"/>
    <property type="project" value="UniProtKB-KW"/>
</dbReference>
<comment type="caution">
    <text evidence="7">The sequence shown here is derived from an EMBL/GenBank/DDBJ whole genome shotgun (WGS) entry which is preliminary data.</text>
</comment>
<dbReference type="AlphaFoldDB" id="A0A0G1FJ91"/>
<evidence type="ECO:0000256" key="1">
    <source>
        <dbReference type="ARBA" id="ARBA00010641"/>
    </source>
</evidence>
<name>A0A0G1FJ91_9BACT</name>
<evidence type="ECO:0000313" key="7">
    <source>
        <dbReference type="EMBL" id="KKS95141.1"/>
    </source>
</evidence>
<dbReference type="Gene3D" id="1.10.1740.10">
    <property type="match status" value="1"/>
</dbReference>
<dbReference type="GO" id="GO:0003677">
    <property type="term" value="F:DNA binding"/>
    <property type="evidence" value="ECO:0007669"/>
    <property type="project" value="InterPro"/>
</dbReference>